<sequence>MSPRYAGPVIDPHHHLWDLSLDRHPWLRRKNGADEEMVFGSIEPIRRNYDAKDYLADARGQNIVATVHVEAGWSQAHLAEETAWLDTLDKAGGVARRYIARVPLDSPDAASRIEAEAANARVVGLRDIVSWHLEPAKSFAKTKGLMQDDRWRLGLRHAERLGLVFDLMLFPWQFDEAVRLVADFPNMMFVVNHCGSPADRSLEGMTAWRDGLRELSRADNVRIKISDLVAYDPQWTLESLRPVIVHCLECFGTRRAMFASDFPVAGLHASFDEVYDVFRTVAAALSNEEQGDLFFTTANLTYRLGLEPDGTSGD</sequence>
<dbReference type="PANTHER" id="PTHR43569:SF1">
    <property type="entry name" value="BLL3371 PROTEIN"/>
    <property type="match status" value="1"/>
</dbReference>
<proteinExistence type="inferred from homology"/>
<dbReference type="InterPro" id="IPR052350">
    <property type="entry name" value="Metallo-dep_Lactonases"/>
</dbReference>
<dbReference type="STRING" id="52131.GA0061100_103283"/>
<dbReference type="PANTHER" id="PTHR43569">
    <property type="entry name" value="AMIDOHYDROLASE"/>
    <property type="match status" value="1"/>
</dbReference>
<accession>A0A1C3UV19</accession>
<dbReference type="OrthoDB" id="9787654at2"/>
<protein>
    <submittedName>
        <fullName evidence="3">Predicted metal-dependent hydrolase, TIM-barrel fold</fullName>
    </submittedName>
</protein>
<dbReference type="InterPro" id="IPR006680">
    <property type="entry name" value="Amidohydro-rel"/>
</dbReference>
<evidence type="ECO:0000259" key="2">
    <source>
        <dbReference type="Pfam" id="PF04909"/>
    </source>
</evidence>
<dbReference type="SUPFAM" id="SSF51556">
    <property type="entry name" value="Metallo-dependent hydrolases"/>
    <property type="match status" value="1"/>
</dbReference>
<gene>
    <name evidence="3" type="ORF">GA0061100_103283</name>
</gene>
<reference evidence="4" key="1">
    <citation type="submission" date="2016-08" db="EMBL/GenBank/DDBJ databases">
        <authorList>
            <person name="Varghese N."/>
            <person name="Submissions Spin"/>
        </authorList>
    </citation>
    <scope>NUCLEOTIDE SEQUENCE [LARGE SCALE GENOMIC DNA]</scope>
    <source>
        <strain evidence="4">CCBAU 57015</strain>
    </source>
</reference>
<dbReference type="InterPro" id="IPR032466">
    <property type="entry name" value="Metal_Hydrolase"/>
</dbReference>
<organism evidence="3 4">
    <name type="scientific">Rhizobium hainanense</name>
    <dbReference type="NCBI Taxonomy" id="52131"/>
    <lineage>
        <taxon>Bacteria</taxon>
        <taxon>Pseudomonadati</taxon>
        <taxon>Pseudomonadota</taxon>
        <taxon>Alphaproteobacteria</taxon>
        <taxon>Hyphomicrobiales</taxon>
        <taxon>Rhizobiaceae</taxon>
        <taxon>Rhizobium/Agrobacterium group</taxon>
        <taxon>Rhizobium</taxon>
    </lineage>
</organism>
<dbReference type="RefSeq" id="WP_075852931.1">
    <property type="nucleotide sequence ID" value="NZ_FMAC01000003.1"/>
</dbReference>
<dbReference type="GO" id="GO:0016787">
    <property type="term" value="F:hydrolase activity"/>
    <property type="evidence" value="ECO:0007669"/>
    <property type="project" value="UniProtKB-KW"/>
</dbReference>
<evidence type="ECO:0000313" key="3">
    <source>
        <dbReference type="EMBL" id="SCB19305.1"/>
    </source>
</evidence>
<comment type="similarity">
    <text evidence="1">Belongs to the metallo-dependent hydrolases superfamily.</text>
</comment>
<dbReference type="AlphaFoldDB" id="A0A1C3UV19"/>
<feature type="domain" description="Amidohydrolase-related" evidence="2">
    <location>
        <begin position="10"/>
        <end position="303"/>
    </location>
</feature>
<name>A0A1C3UV19_9HYPH</name>
<dbReference type="Proteomes" id="UP000186228">
    <property type="component" value="Unassembled WGS sequence"/>
</dbReference>
<keyword evidence="3" id="KW-0378">Hydrolase</keyword>
<dbReference type="EMBL" id="FMAC01000003">
    <property type="protein sequence ID" value="SCB19305.1"/>
    <property type="molecule type" value="Genomic_DNA"/>
</dbReference>
<evidence type="ECO:0000256" key="1">
    <source>
        <dbReference type="ARBA" id="ARBA00038310"/>
    </source>
</evidence>
<dbReference type="Pfam" id="PF04909">
    <property type="entry name" value="Amidohydro_2"/>
    <property type="match status" value="1"/>
</dbReference>
<dbReference type="Gene3D" id="3.20.20.140">
    <property type="entry name" value="Metal-dependent hydrolases"/>
    <property type="match status" value="1"/>
</dbReference>
<evidence type="ECO:0000313" key="4">
    <source>
        <dbReference type="Proteomes" id="UP000186228"/>
    </source>
</evidence>
<keyword evidence="4" id="KW-1185">Reference proteome</keyword>